<dbReference type="InterPro" id="IPR004175">
    <property type="entry name" value="RNA_CPDase"/>
</dbReference>
<accession>A0A1D7QSZ3</accession>
<name>A0A1D7QSZ3_9BACI</name>
<dbReference type="InterPro" id="IPR009097">
    <property type="entry name" value="Cyclic_Pdiesterase"/>
</dbReference>
<organism evidence="2 3">
    <name type="scientific">Salisediminibacterium beveridgei</name>
    <dbReference type="NCBI Taxonomy" id="632773"/>
    <lineage>
        <taxon>Bacteria</taxon>
        <taxon>Bacillati</taxon>
        <taxon>Bacillota</taxon>
        <taxon>Bacilli</taxon>
        <taxon>Bacillales</taxon>
        <taxon>Bacillaceae</taxon>
        <taxon>Salisediminibacterium</taxon>
    </lineage>
</organism>
<keyword evidence="1" id="KW-0378">Hydrolase</keyword>
<keyword evidence="2" id="KW-0436">Ligase</keyword>
<evidence type="ECO:0000313" key="3">
    <source>
        <dbReference type="Proteomes" id="UP000094463"/>
    </source>
</evidence>
<dbReference type="GO" id="GO:0008664">
    <property type="term" value="F:RNA 2',3'-cyclic 3'-phosphodiesterase activity"/>
    <property type="evidence" value="ECO:0007669"/>
    <property type="project" value="InterPro"/>
</dbReference>
<evidence type="ECO:0000313" key="2">
    <source>
        <dbReference type="EMBL" id="AOM82119.1"/>
    </source>
</evidence>
<dbReference type="PANTHER" id="PTHR35561:SF1">
    <property type="entry name" value="RNA 2',3'-CYCLIC PHOSPHODIESTERASE"/>
    <property type="match status" value="1"/>
</dbReference>
<dbReference type="GO" id="GO:0004113">
    <property type="term" value="F:2',3'-cyclic-nucleotide 3'-phosphodiesterase activity"/>
    <property type="evidence" value="ECO:0007669"/>
    <property type="project" value="InterPro"/>
</dbReference>
<dbReference type="PANTHER" id="PTHR35561">
    <property type="entry name" value="RNA 2',3'-CYCLIC PHOSPHODIESTERASE"/>
    <property type="match status" value="1"/>
</dbReference>
<protein>
    <submittedName>
        <fullName evidence="2">2'-5' RNA ligase</fullName>
    </submittedName>
</protein>
<dbReference type="EMBL" id="CP012502">
    <property type="protein sequence ID" value="AOM82119.1"/>
    <property type="molecule type" value="Genomic_DNA"/>
</dbReference>
<gene>
    <name evidence="2" type="ORF">BBEV_0748</name>
</gene>
<dbReference type="NCBIfam" id="TIGR02258">
    <property type="entry name" value="2_5_ligase"/>
    <property type="match status" value="1"/>
</dbReference>
<dbReference type="Pfam" id="PF13563">
    <property type="entry name" value="2_5_RNA_ligase2"/>
    <property type="match status" value="1"/>
</dbReference>
<evidence type="ECO:0000256" key="1">
    <source>
        <dbReference type="ARBA" id="ARBA00022801"/>
    </source>
</evidence>
<dbReference type="KEGG" id="bbev:BBEV_0748"/>
<dbReference type="AlphaFoldDB" id="A0A1D7QSZ3"/>
<keyword evidence="3" id="KW-1185">Reference proteome</keyword>
<reference evidence="2 3" key="1">
    <citation type="submission" date="2015-08" db="EMBL/GenBank/DDBJ databases">
        <title>The complete genome sequence of Bacillus beveridgei MLTeJB.</title>
        <authorList>
            <person name="Hanson T.E."/>
            <person name="Mesa C."/>
            <person name="Basesman S.M."/>
            <person name="Oremland R.S."/>
        </authorList>
    </citation>
    <scope>NUCLEOTIDE SEQUENCE [LARGE SCALE GENOMIC DNA]</scope>
    <source>
        <strain evidence="2 3">MLTeJB</strain>
    </source>
</reference>
<dbReference type="Proteomes" id="UP000094463">
    <property type="component" value="Chromosome"/>
</dbReference>
<dbReference type="RefSeq" id="WP_069364234.1">
    <property type="nucleotide sequence ID" value="NZ_CP012502.1"/>
</dbReference>
<dbReference type="SUPFAM" id="SSF55144">
    <property type="entry name" value="LigT-like"/>
    <property type="match status" value="1"/>
</dbReference>
<dbReference type="Gene3D" id="3.90.1140.10">
    <property type="entry name" value="Cyclic phosphodiesterase"/>
    <property type="match status" value="1"/>
</dbReference>
<dbReference type="GO" id="GO:0016874">
    <property type="term" value="F:ligase activity"/>
    <property type="evidence" value="ECO:0007669"/>
    <property type="project" value="UniProtKB-KW"/>
</dbReference>
<proteinExistence type="predicted"/>
<sequence length="185" mass="21968">MEPHYFIGIPLHEDLQQETVTWHRRLQADELFKRVTHPEDLHLTLLFFGGFSPMHVERIWERMKQAVLPIPLALTFRRLNHFGDAIQPRVVYVEPDHQEALFELKRIIDQEAEKENFPVSSKVFTPHVTIMKKWKNREVTMPDCHLFPQELASPVAVLADRICLYRIHPDQKPSYEIVDEIRESR</sequence>
<dbReference type="STRING" id="632773.BBEV_0748"/>